<keyword evidence="5" id="KW-0969">Cilium</keyword>
<evidence type="ECO:0000313" key="5">
    <source>
        <dbReference type="EMBL" id="GLS04400.1"/>
    </source>
</evidence>
<evidence type="ECO:0000256" key="2">
    <source>
        <dbReference type="ARBA" id="ARBA00009677"/>
    </source>
</evidence>
<dbReference type="EMBL" id="BSOZ01000017">
    <property type="protein sequence ID" value="GLS04400.1"/>
    <property type="molecule type" value="Genomic_DNA"/>
</dbReference>
<keyword evidence="6" id="KW-1185">Reference proteome</keyword>
<dbReference type="NCBIfam" id="TIGR03506">
    <property type="entry name" value="FlgEFG_subfam"/>
    <property type="match status" value="1"/>
</dbReference>
<accession>A0ABQ6BT76</accession>
<keyword evidence="3 4" id="KW-0975">Bacterial flagellum</keyword>
<evidence type="ECO:0000256" key="4">
    <source>
        <dbReference type="RuleBase" id="RU362116"/>
    </source>
</evidence>
<evidence type="ECO:0000313" key="6">
    <source>
        <dbReference type="Proteomes" id="UP001156836"/>
    </source>
</evidence>
<evidence type="ECO:0000256" key="1">
    <source>
        <dbReference type="ARBA" id="ARBA00004117"/>
    </source>
</evidence>
<keyword evidence="5" id="KW-0966">Cell projection</keyword>
<comment type="similarity">
    <text evidence="2 4">Belongs to the flagella basal body rod proteins family.</text>
</comment>
<name>A0ABQ6BT76_9NEIS</name>
<evidence type="ECO:0000256" key="3">
    <source>
        <dbReference type="ARBA" id="ARBA00023143"/>
    </source>
</evidence>
<proteinExistence type="inferred from homology"/>
<dbReference type="Proteomes" id="UP001156836">
    <property type="component" value="Unassembled WGS sequence"/>
</dbReference>
<sequence length="224" mass="24647">MGVFDVLARGMQANEQMLHYQSLNIANMQTPGYLRTQANFSSLLKEGLNERSLTYDKSSGPFVATGRPLDLYLQPSIYMQVRDESGVAYSRFGRLEINKDGELLDGNGKPLDVVGAFSASDISKARIDEQGGIWVGEEKKGAIALVKIDNATVIKEGYVREAEGISQSINSNALLSGGYEMSNVNFSDEVVDLMLSIRYMNGLQFAYKSIDGLYQKAISDLGRF</sequence>
<protein>
    <submittedName>
        <fullName evidence="5">Flagellar basal body protein</fullName>
    </submittedName>
</protein>
<dbReference type="RefSeq" id="WP_083930640.1">
    <property type="nucleotide sequence ID" value="NZ_BSOZ01000017.1"/>
</dbReference>
<reference evidence="6" key="1">
    <citation type="journal article" date="2019" name="Int. J. Syst. Evol. Microbiol.">
        <title>The Global Catalogue of Microorganisms (GCM) 10K type strain sequencing project: providing services to taxonomists for standard genome sequencing and annotation.</title>
        <authorList>
            <consortium name="The Broad Institute Genomics Platform"/>
            <consortium name="The Broad Institute Genome Sequencing Center for Infectious Disease"/>
            <person name="Wu L."/>
            <person name="Ma J."/>
        </authorList>
    </citation>
    <scope>NUCLEOTIDE SEQUENCE [LARGE SCALE GENOMIC DNA]</scope>
    <source>
        <strain evidence="6">NBRC 104970</strain>
    </source>
</reference>
<comment type="caution">
    <text evidence="5">The sequence shown here is derived from an EMBL/GenBank/DDBJ whole genome shotgun (WGS) entry which is preliminary data.</text>
</comment>
<dbReference type="PANTHER" id="PTHR30435:SF19">
    <property type="entry name" value="FLAGELLAR BASAL-BODY ROD PROTEIN FLGG"/>
    <property type="match status" value="1"/>
</dbReference>
<dbReference type="PANTHER" id="PTHR30435">
    <property type="entry name" value="FLAGELLAR PROTEIN"/>
    <property type="match status" value="1"/>
</dbReference>
<comment type="subcellular location">
    <subcellularLocation>
        <location evidence="1 4">Bacterial flagellum basal body</location>
    </subcellularLocation>
</comment>
<organism evidence="5 6">
    <name type="scientific">Chitiniphilus shinanonensis</name>
    <dbReference type="NCBI Taxonomy" id="553088"/>
    <lineage>
        <taxon>Bacteria</taxon>
        <taxon>Pseudomonadati</taxon>
        <taxon>Pseudomonadota</taxon>
        <taxon>Betaproteobacteria</taxon>
        <taxon>Neisseriales</taxon>
        <taxon>Chitinibacteraceae</taxon>
        <taxon>Chitiniphilus</taxon>
    </lineage>
</organism>
<keyword evidence="5" id="KW-0282">Flagellum</keyword>
<dbReference type="InterPro" id="IPR020013">
    <property type="entry name" value="Flagellar_FlgE/F/G"/>
</dbReference>
<gene>
    <name evidence="5" type="ORF">GCM10007860_15470</name>
</gene>